<dbReference type="Pfam" id="PF08334">
    <property type="entry name" value="T2SSG"/>
    <property type="match status" value="1"/>
</dbReference>
<dbReference type="InterPro" id="IPR045584">
    <property type="entry name" value="Pilin-like"/>
</dbReference>
<dbReference type="NCBIfam" id="TIGR01710">
    <property type="entry name" value="typeII_sec_gspG"/>
    <property type="match status" value="1"/>
</dbReference>
<evidence type="ECO:0000259" key="9">
    <source>
        <dbReference type="Pfam" id="PF08334"/>
    </source>
</evidence>
<gene>
    <name evidence="10" type="primary">epsG_2</name>
    <name evidence="10" type="ORF">Spa11_18200</name>
</gene>
<dbReference type="InterPro" id="IPR013545">
    <property type="entry name" value="T2SS_protein-GspG_C"/>
</dbReference>
<evidence type="ECO:0000256" key="2">
    <source>
        <dbReference type="ARBA" id="ARBA00022475"/>
    </source>
</evidence>
<keyword evidence="2" id="KW-1003">Cell membrane</keyword>
<proteinExistence type="predicted"/>
<dbReference type="GO" id="GO:0015628">
    <property type="term" value="P:protein secretion by the type II secretion system"/>
    <property type="evidence" value="ECO:0007669"/>
    <property type="project" value="InterPro"/>
</dbReference>
<organism evidence="10 11">
    <name type="scientific">Botrimarina mediterranea</name>
    <dbReference type="NCBI Taxonomy" id="2528022"/>
    <lineage>
        <taxon>Bacteria</taxon>
        <taxon>Pseudomonadati</taxon>
        <taxon>Planctomycetota</taxon>
        <taxon>Planctomycetia</taxon>
        <taxon>Pirellulales</taxon>
        <taxon>Lacipirellulaceae</taxon>
        <taxon>Botrimarina</taxon>
    </lineage>
</organism>
<dbReference type="SUPFAM" id="SSF54523">
    <property type="entry name" value="Pili subunits"/>
    <property type="match status" value="1"/>
</dbReference>
<dbReference type="GO" id="GO:0015627">
    <property type="term" value="C:type II protein secretion system complex"/>
    <property type="evidence" value="ECO:0007669"/>
    <property type="project" value="InterPro"/>
</dbReference>
<dbReference type="PRINTS" id="PR00813">
    <property type="entry name" value="BCTERIALGSPG"/>
</dbReference>
<keyword evidence="7" id="KW-0472">Membrane</keyword>
<dbReference type="KEGG" id="bmei:Spa11_18200"/>
<dbReference type="InterPro" id="IPR010054">
    <property type="entry name" value="Type2_sec_GspG"/>
</dbReference>
<evidence type="ECO:0000256" key="7">
    <source>
        <dbReference type="ARBA" id="ARBA00023136"/>
    </source>
</evidence>
<feature type="compositionally biased region" description="Acidic residues" evidence="8">
    <location>
        <begin position="134"/>
        <end position="146"/>
    </location>
</feature>
<name>A0A518K744_9BACT</name>
<dbReference type="Gene3D" id="3.30.700.10">
    <property type="entry name" value="Glycoprotein, Type 4 Pilin"/>
    <property type="match status" value="1"/>
</dbReference>
<keyword evidence="4" id="KW-0997">Cell inner membrane</keyword>
<dbReference type="InterPro" id="IPR000983">
    <property type="entry name" value="Bac_GSPG_pilin"/>
</dbReference>
<sequence>MDRRKRMNLRSKRRALAAFTLLEVLLVLVILVVLGSMATLAITGQQDKADRNSAKAQVQLLSRTIETYRFDMKKMPESLEDLVEKPSDSKMADRWAGPYLNKKSIPLDPWDNEYKYEAKDNTARVWSVGPDGSDGTDDDVTSEDEA</sequence>
<dbReference type="AlphaFoldDB" id="A0A518K744"/>
<feature type="domain" description="Type II secretion system protein GspG C-terminal" evidence="9">
    <location>
        <begin position="42"/>
        <end position="139"/>
    </location>
</feature>
<evidence type="ECO:0000256" key="3">
    <source>
        <dbReference type="ARBA" id="ARBA00022481"/>
    </source>
</evidence>
<evidence type="ECO:0000313" key="11">
    <source>
        <dbReference type="Proteomes" id="UP000316426"/>
    </source>
</evidence>
<evidence type="ECO:0000313" key="10">
    <source>
        <dbReference type="EMBL" id="QDV73622.1"/>
    </source>
</evidence>
<reference evidence="10 11" key="1">
    <citation type="submission" date="2019-02" db="EMBL/GenBank/DDBJ databases">
        <title>Deep-cultivation of Planctomycetes and their phenomic and genomic characterization uncovers novel biology.</title>
        <authorList>
            <person name="Wiegand S."/>
            <person name="Jogler M."/>
            <person name="Boedeker C."/>
            <person name="Pinto D."/>
            <person name="Vollmers J."/>
            <person name="Rivas-Marin E."/>
            <person name="Kohn T."/>
            <person name="Peeters S.H."/>
            <person name="Heuer A."/>
            <person name="Rast P."/>
            <person name="Oberbeckmann S."/>
            <person name="Bunk B."/>
            <person name="Jeske O."/>
            <person name="Meyerdierks A."/>
            <person name="Storesund J.E."/>
            <person name="Kallscheuer N."/>
            <person name="Luecker S."/>
            <person name="Lage O.M."/>
            <person name="Pohl T."/>
            <person name="Merkel B.J."/>
            <person name="Hornburger P."/>
            <person name="Mueller R.-W."/>
            <person name="Bruemmer F."/>
            <person name="Labrenz M."/>
            <person name="Spormann A.M."/>
            <person name="Op den Camp H."/>
            <person name="Overmann J."/>
            <person name="Amann R."/>
            <person name="Jetten M.S.M."/>
            <person name="Mascher T."/>
            <person name="Medema M.H."/>
            <person name="Devos D.P."/>
            <person name="Kaster A.-K."/>
            <person name="Ovreas L."/>
            <person name="Rohde M."/>
            <person name="Galperin M.Y."/>
            <person name="Jogler C."/>
        </authorList>
    </citation>
    <scope>NUCLEOTIDE SEQUENCE [LARGE SCALE GENOMIC DNA]</scope>
    <source>
        <strain evidence="10 11">Spa11</strain>
    </source>
</reference>
<keyword evidence="6" id="KW-1133">Transmembrane helix</keyword>
<dbReference type="EMBL" id="CP036349">
    <property type="protein sequence ID" value="QDV73622.1"/>
    <property type="molecule type" value="Genomic_DNA"/>
</dbReference>
<evidence type="ECO:0000256" key="1">
    <source>
        <dbReference type="ARBA" id="ARBA00004377"/>
    </source>
</evidence>
<keyword evidence="3" id="KW-0488">Methylation</keyword>
<protein>
    <submittedName>
        <fullName evidence="10">Type II secretion system protein G</fullName>
    </submittedName>
</protein>
<evidence type="ECO:0000256" key="4">
    <source>
        <dbReference type="ARBA" id="ARBA00022519"/>
    </source>
</evidence>
<comment type="subcellular location">
    <subcellularLocation>
        <location evidence="1">Cell inner membrane</location>
        <topology evidence="1">Single-pass membrane protein</topology>
    </subcellularLocation>
</comment>
<keyword evidence="5" id="KW-0812">Transmembrane</keyword>
<evidence type="ECO:0000256" key="8">
    <source>
        <dbReference type="SAM" id="MobiDB-lite"/>
    </source>
</evidence>
<dbReference type="Proteomes" id="UP000316426">
    <property type="component" value="Chromosome"/>
</dbReference>
<evidence type="ECO:0000256" key="6">
    <source>
        <dbReference type="ARBA" id="ARBA00022989"/>
    </source>
</evidence>
<keyword evidence="11" id="KW-1185">Reference proteome</keyword>
<accession>A0A518K744</accession>
<dbReference type="GO" id="GO:0005886">
    <property type="term" value="C:plasma membrane"/>
    <property type="evidence" value="ECO:0007669"/>
    <property type="project" value="UniProtKB-SubCell"/>
</dbReference>
<feature type="region of interest" description="Disordered" evidence="8">
    <location>
        <begin position="125"/>
        <end position="146"/>
    </location>
</feature>
<evidence type="ECO:0000256" key="5">
    <source>
        <dbReference type="ARBA" id="ARBA00022692"/>
    </source>
</evidence>